<name>A0A9W4XDW1_9PLEO</name>
<keyword evidence="3" id="KW-1185">Reference proteome</keyword>
<gene>
    <name evidence="2" type="ORF">PDIGIT_LOCUS1151</name>
</gene>
<sequence>MISTSMLNKRMNAGQIENENHATEMGFLDTSDIPSKNSLTKSGLTLFVRKSTGTTGLLKPHDKFLALLEGPYRNNSNRATFQSDRLLLIGGGMGITGLLPFASCRENAKLFYSVKAEDSCLAESLEPALSEIDEKDIRVGQRLNLGLLLQEETEAGWAKITVVVCGPAGMCDDTRAIVSRIGKELAGKCSLELEVDSFSW</sequence>
<dbReference type="AlphaFoldDB" id="A0A9W4XDW1"/>
<keyword evidence="1" id="KW-0813">Transport</keyword>
<reference evidence="2" key="1">
    <citation type="submission" date="2023-01" db="EMBL/GenBank/DDBJ databases">
        <authorList>
            <person name="Van Ghelder C."/>
            <person name="Rancurel C."/>
        </authorList>
    </citation>
    <scope>NUCLEOTIDE SEQUENCE</scope>
    <source>
        <strain evidence="2">CNCM I-4278</strain>
    </source>
</reference>
<organism evidence="2 3">
    <name type="scientific">Periconia digitata</name>
    <dbReference type="NCBI Taxonomy" id="1303443"/>
    <lineage>
        <taxon>Eukaryota</taxon>
        <taxon>Fungi</taxon>
        <taxon>Dikarya</taxon>
        <taxon>Ascomycota</taxon>
        <taxon>Pezizomycotina</taxon>
        <taxon>Dothideomycetes</taxon>
        <taxon>Pleosporomycetidae</taxon>
        <taxon>Pleosporales</taxon>
        <taxon>Massarineae</taxon>
        <taxon>Periconiaceae</taxon>
        <taxon>Periconia</taxon>
    </lineage>
</organism>
<dbReference type="GO" id="GO:0006826">
    <property type="term" value="P:iron ion transport"/>
    <property type="evidence" value="ECO:0007669"/>
    <property type="project" value="TreeGrafter"/>
</dbReference>
<dbReference type="InterPro" id="IPR051410">
    <property type="entry name" value="Ferric/Cupric_Reductase"/>
</dbReference>
<dbReference type="Proteomes" id="UP001152607">
    <property type="component" value="Unassembled WGS sequence"/>
</dbReference>
<evidence type="ECO:0000313" key="3">
    <source>
        <dbReference type="Proteomes" id="UP001152607"/>
    </source>
</evidence>
<protein>
    <recommendedName>
        <fullName evidence="4">Oxidoreductase FAD/NAD(P)-binding domain-containing protein</fullName>
    </recommendedName>
</protein>
<dbReference type="SUPFAM" id="SSF52343">
    <property type="entry name" value="Ferredoxin reductase-like, C-terminal NADP-linked domain"/>
    <property type="match status" value="1"/>
</dbReference>
<dbReference type="GO" id="GO:0015677">
    <property type="term" value="P:copper ion import"/>
    <property type="evidence" value="ECO:0007669"/>
    <property type="project" value="TreeGrafter"/>
</dbReference>
<accession>A0A9W4XDW1</accession>
<dbReference type="GO" id="GO:0000293">
    <property type="term" value="F:ferric-chelate reductase activity"/>
    <property type="evidence" value="ECO:0007669"/>
    <property type="project" value="TreeGrafter"/>
</dbReference>
<proteinExistence type="predicted"/>
<dbReference type="InterPro" id="IPR039261">
    <property type="entry name" value="FNR_nucleotide-bd"/>
</dbReference>
<comment type="caution">
    <text evidence="2">The sequence shown here is derived from an EMBL/GenBank/DDBJ whole genome shotgun (WGS) entry which is preliminary data.</text>
</comment>
<evidence type="ECO:0000313" key="2">
    <source>
        <dbReference type="EMBL" id="CAI6255853.1"/>
    </source>
</evidence>
<dbReference type="EMBL" id="CAOQHR010000001">
    <property type="protein sequence ID" value="CAI6255853.1"/>
    <property type="molecule type" value="Genomic_DNA"/>
</dbReference>
<dbReference type="OrthoDB" id="167398at2759"/>
<dbReference type="Gene3D" id="3.40.50.80">
    <property type="entry name" value="Nucleotide-binding domain of ferredoxin-NADP reductase (FNR) module"/>
    <property type="match status" value="1"/>
</dbReference>
<dbReference type="GO" id="GO:0005886">
    <property type="term" value="C:plasma membrane"/>
    <property type="evidence" value="ECO:0007669"/>
    <property type="project" value="TreeGrafter"/>
</dbReference>
<dbReference type="PANTHER" id="PTHR32361:SF9">
    <property type="entry name" value="FERRIC REDUCTASE TRANSMEMBRANE COMPONENT 3-RELATED"/>
    <property type="match status" value="1"/>
</dbReference>
<dbReference type="GO" id="GO:0006879">
    <property type="term" value="P:intracellular iron ion homeostasis"/>
    <property type="evidence" value="ECO:0007669"/>
    <property type="project" value="TreeGrafter"/>
</dbReference>
<evidence type="ECO:0000256" key="1">
    <source>
        <dbReference type="ARBA" id="ARBA00022448"/>
    </source>
</evidence>
<dbReference type="CDD" id="cd06186">
    <property type="entry name" value="NOX_Duox_like_FAD_NADP"/>
    <property type="match status" value="1"/>
</dbReference>
<evidence type="ECO:0008006" key="4">
    <source>
        <dbReference type="Google" id="ProtNLM"/>
    </source>
</evidence>
<dbReference type="PANTHER" id="PTHR32361">
    <property type="entry name" value="FERRIC/CUPRIC REDUCTASE TRANSMEMBRANE COMPONENT"/>
    <property type="match status" value="1"/>
</dbReference>